<dbReference type="InterPro" id="IPR036950">
    <property type="entry name" value="PBP_transglycosylase"/>
</dbReference>
<dbReference type="SUPFAM" id="SSF56601">
    <property type="entry name" value="beta-lactamase/transpeptidase-like"/>
    <property type="match status" value="1"/>
</dbReference>
<evidence type="ECO:0000313" key="20">
    <source>
        <dbReference type="Proteomes" id="UP000180175"/>
    </source>
</evidence>
<dbReference type="Gene3D" id="3.40.710.10">
    <property type="entry name" value="DD-peptidase/beta-lactamase superfamily"/>
    <property type="match status" value="1"/>
</dbReference>
<evidence type="ECO:0000256" key="3">
    <source>
        <dbReference type="ARBA" id="ARBA00022645"/>
    </source>
</evidence>
<dbReference type="Pfam" id="PF00905">
    <property type="entry name" value="Transpeptidase"/>
    <property type="match status" value="1"/>
</dbReference>
<dbReference type="SUPFAM" id="SSF53955">
    <property type="entry name" value="Lysozyme-like"/>
    <property type="match status" value="1"/>
</dbReference>
<keyword evidence="11" id="KW-0961">Cell wall biogenesis/degradation</keyword>
<dbReference type="InterPro" id="IPR050396">
    <property type="entry name" value="Glycosyltr_51/Transpeptidase"/>
</dbReference>
<dbReference type="InterPro" id="IPR001460">
    <property type="entry name" value="PCN-bd_Tpept"/>
</dbReference>
<dbReference type="Pfam" id="PF00912">
    <property type="entry name" value="Transgly"/>
    <property type="match status" value="1"/>
</dbReference>
<feature type="region of interest" description="Disordered" evidence="14">
    <location>
        <begin position="548"/>
        <end position="570"/>
    </location>
</feature>
<proteinExistence type="inferred from homology"/>
<dbReference type="GO" id="GO:0071555">
    <property type="term" value="P:cell wall organization"/>
    <property type="evidence" value="ECO:0007669"/>
    <property type="project" value="UniProtKB-KW"/>
</dbReference>
<keyword evidence="15" id="KW-0472">Membrane</keyword>
<organism evidence="18 20">
    <name type="scientific">Anaerobacillus isosaccharinicus</name>
    <dbReference type="NCBI Taxonomy" id="1532552"/>
    <lineage>
        <taxon>Bacteria</taxon>
        <taxon>Bacillati</taxon>
        <taxon>Bacillota</taxon>
        <taxon>Bacilli</taxon>
        <taxon>Bacillales</taxon>
        <taxon>Bacillaceae</taxon>
        <taxon>Anaerobacillus</taxon>
    </lineage>
</organism>
<dbReference type="InterPro" id="IPR001264">
    <property type="entry name" value="Glyco_trans_51"/>
</dbReference>
<evidence type="ECO:0000256" key="4">
    <source>
        <dbReference type="ARBA" id="ARBA00022670"/>
    </source>
</evidence>
<keyword evidence="7" id="KW-0378">Hydrolase</keyword>
<keyword evidence="15" id="KW-1133">Transmembrane helix</keyword>
<keyword evidence="9" id="KW-0573">Peptidoglycan synthesis</keyword>
<evidence type="ECO:0000256" key="11">
    <source>
        <dbReference type="ARBA" id="ARBA00023316"/>
    </source>
</evidence>
<keyword evidence="8" id="KW-0133">Cell shape</keyword>
<dbReference type="InterPro" id="IPR023346">
    <property type="entry name" value="Lysozyme-like_dom_sf"/>
</dbReference>
<keyword evidence="6" id="KW-0808">Transferase</keyword>
<feature type="compositionally biased region" description="Acidic residues" evidence="14">
    <location>
        <begin position="811"/>
        <end position="830"/>
    </location>
</feature>
<evidence type="ECO:0000313" key="19">
    <source>
        <dbReference type="EMBL" id="QOY35808.1"/>
    </source>
</evidence>
<dbReference type="Proteomes" id="UP000180175">
    <property type="component" value="Chromosome"/>
</dbReference>
<dbReference type="CDD" id="cd00063">
    <property type="entry name" value="FN3"/>
    <property type="match status" value="1"/>
</dbReference>
<evidence type="ECO:0000259" key="17">
    <source>
        <dbReference type="Pfam" id="PF00912"/>
    </source>
</evidence>
<dbReference type="GO" id="GO:0008360">
    <property type="term" value="P:regulation of cell shape"/>
    <property type="evidence" value="ECO:0007669"/>
    <property type="project" value="UniProtKB-KW"/>
</dbReference>
<dbReference type="NCBIfam" id="TIGR02074">
    <property type="entry name" value="PBP_1a_fam"/>
    <property type="match status" value="1"/>
</dbReference>
<feature type="domain" description="Glycosyl transferase family 51" evidence="17">
    <location>
        <begin position="80"/>
        <end position="252"/>
    </location>
</feature>
<evidence type="ECO:0000256" key="7">
    <source>
        <dbReference type="ARBA" id="ARBA00022801"/>
    </source>
</evidence>
<accession>A0A1S2KXA7</accession>
<dbReference type="GO" id="GO:0006508">
    <property type="term" value="P:proteolysis"/>
    <property type="evidence" value="ECO:0007669"/>
    <property type="project" value="UniProtKB-KW"/>
</dbReference>
<dbReference type="EMBL" id="CP063356">
    <property type="protein sequence ID" value="QOY35808.1"/>
    <property type="molecule type" value="Genomic_DNA"/>
</dbReference>
<dbReference type="RefSeq" id="WP_071319352.1">
    <property type="nucleotide sequence ID" value="NZ_CP063356.2"/>
</dbReference>
<feature type="transmembrane region" description="Helical" evidence="15">
    <location>
        <begin position="31"/>
        <end position="54"/>
    </location>
</feature>
<evidence type="ECO:0000256" key="5">
    <source>
        <dbReference type="ARBA" id="ARBA00022676"/>
    </source>
</evidence>
<dbReference type="GO" id="GO:0030288">
    <property type="term" value="C:outer membrane-bounded periplasmic space"/>
    <property type="evidence" value="ECO:0007669"/>
    <property type="project" value="TreeGrafter"/>
</dbReference>
<evidence type="ECO:0000313" key="18">
    <source>
        <dbReference type="EMBL" id="OIJ04217.1"/>
    </source>
</evidence>
<keyword evidence="4" id="KW-0645">Protease</keyword>
<evidence type="ECO:0000256" key="12">
    <source>
        <dbReference type="ARBA" id="ARBA00034000"/>
    </source>
</evidence>
<protein>
    <submittedName>
        <fullName evidence="18 19">Penicillin-binding protein</fullName>
    </submittedName>
</protein>
<feature type="region of interest" description="Disordered" evidence="14">
    <location>
        <begin position="801"/>
        <end position="830"/>
    </location>
</feature>
<keyword evidence="15" id="KW-0812">Transmembrane</keyword>
<keyword evidence="5" id="KW-0328">Glycosyltransferase</keyword>
<evidence type="ECO:0000256" key="2">
    <source>
        <dbReference type="ARBA" id="ARBA00007739"/>
    </source>
</evidence>
<keyword evidence="20" id="KW-1185">Reference proteome</keyword>
<name>A0A1S2KXA7_9BACI</name>
<dbReference type="GO" id="GO:0008955">
    <property type="term" value="F:peptidoglycan glycosyltransferase activity"/>
    <property type="evidence" value="ECO:0007669"/>
    <property type="project" value="UniProtKB-EC"/>
</dbReference>
<evidence type="ECO:0000256" key="15">
    <source>
        <dbReference type="SAM" id="Phobius"/>
    </source>
</evidence>
<comment type="catalytic activity">
    <reaction evidence="13">
        <text>[GlcNAc-(1-&gt;4)-Mur2Ac(oyl-L-Ala-gamma-D-Glu-L-Lys-D-Ala-D-Ala)](n)-di-trans,octa-cis-undecaprenyl diphosphate + beta-D-GlcNAc-(1-&gt;4)-Mur2Ac(oyl-L-Ala-gamma-D-Glu-L-Lys-D-Ala-D-Ala)-di-trans,octa-cis-undecaprenyl diphosphate = [GlcNAc-(1-&gt;4)-Mur2Ac(oyl-L-Ala-gamma-D-Glu-L-Lys-D-Ala-D-Ala)](n+1)-di-trans,octa-cis-undecaprenyl diphosphate + di-trans,octa-cis-undecaprenyl diphosphate + H(+)</text>
        <dbReference type="Rhea" id="RHEA:23708"/>
        <dbReference type="Rhea" id="RHEA-COMP:9602"/>
        <dbReference type="Rhea" id="RHEA-COMP:9603"/>
        <dbReference type="ChEBI" id="CHEBI:15378"/>
        <dbReference type="ChEBI" id="CHEBI:58405"/>
        <dbReference type="ChEBI" id="CHEBI:60033"/>
        <dbReference type="ChEBI" id="CHEBI:78435"/>
        <dbReference type="EC" id="2.4.99.28"/>
    </reaction>
</comment>
<comment type="similarity">
    <text evidence="1">In the C-terminal section; belongs to the transpeptidase family.</text>
</comment>
<dbReference type="FunFam" id="1.10.3810.10:FF:000001">
    <property type="entry name" value="Penicillin-binding protein 1A"/>
    <property type="match status" value="1"/>
</dbReference>
<evidence type="ECO:0000256" key="1">
    <source>
        <dbReference type="ARBA" id="ARBA00007090"/>
    </source>
</evidence>
<dbReference type="SUPFAM" id="SSF49265">
    <property type="entry name" value="Fibronectin type III"/>
    <property type="match status" value="1"/>
</dbReference>
<dbReference type="Gene3D" id="1.10.3810.10">
    <property type="entry name" value="Biosynthetic peptidoglycan transglycosylase-like"/>
    <property type="match status" value="1"/>
</dbReference>
<dbReference type="InterPro" id="IPR003961">
    <property type="entry name" value="FN3_dom"/>
</dbReference>
<evidence type="ECO:0000256" key="14">
    <source>
        <dbReference type="SAM" id="MobiDB-lite"/>
    </source>
</evidence>
<evidence type="ECO:0000256" key="10">
    <source>
        <dbReference type="ARBA" id="ARBA00023268"/>
    </source>
</evidence>
<dbReference type="GO" id="GO:0009252">
    <property type="term" value="P:peptidoglycan biosynthetic process"/>
    <property type="evidence" value="ECO:0007669"/>
    <property type="project" value="UniProtKB-KW"/>
</dbReference>
<evidence type="ECO:0000259" key="16">
    <source>
        <dbReference type="Pfam" id="PF00905"/>
    </source>
</evidence>
<comment type="catalytic activity">
    <reaction evidence="12">
        <text>Preferential cleavage: (Ac)2-L-Lys-D-Ala-|-D-Ala. Also transpeptidation of peptidyl-alanyl moieties that are N-acyl substituents of D-alanine.</text>
        <dbReference type="EC" id="3.4.16.4"/>
    </reaction>
</comment>
<sequence>MSEDTRTRQGRRKVKETNKNSGPKKGTMKKVLIAFSIFMVTLLVAGVITVFSIIKDAPDIDPSKLTLANNPEIFDQNDEIFTTLSASENRRSASILEIPQLVEDAFISVEDVRFREHFGIDLRRIGGALRANVTGGFGAEGASTITQQVVKNLFLSSEKKITRKLQEQYLAIKLEQSYSKDQILELYLNAIFFSEGYGVVEAADRFFSKTLDELTIEDAALLAGIPQRPNFFNPFKNPVEAQKRRNIVITLMERHGKITFAEAERAKAVPIESQLKRSEKESYPYRAFLDQVLKEVEAIDGISINDVYTGGLKIYTTLDQEAQTFTEALLETDIIDFPDEFFQAGITVVDTKSGAIKAIGGGRQTDNIKRGFSWATDPRRSPGSTIKPILDYGPAIEHLQWSTYHQITDEPHQYSNGVPIRNFNNKYSGDVSMRYALQRSLNIPALKAFQEVGIDKAAQFGRGLGIPLDTIQEAYSLGGFTNGFSTLELAGAYAAFGNEGVYHKPFTVRKVVFPDGKTINLTPDSHIAMSDYTAFMVTDMLKSAIGPGGTGPRARVDSLPMAGKTGTSNFDEEEKKRYNIKDGAKDIWFAGFTTNYSIAVWTGYNTPDDGYIKYDGHSEHIAKYLFKELMAEISKGKETLDFKQPNSVVRVGVEKATGLLPSPTTPESEIIYEYFVRGTEPTEVSKVFAKPTTPQDFMGEYHELTDQIILTWTFPEEERHKFVFELQLSINDGPFSVNSLSDEMQHIIFNPESDATYRFKVTAVSLINEQLRSDPIELTVVIPKKWEEEEIAPEEPIIEIPNPIDIIGGGGDDDEDADEDEDTEETPSGN</sequence>
<evidence type="ECO:0000256" key="13">
    <source>
        <dbReference type="ARBA" id="ARBA00049902"/>
    </source>
</evidence>
<dbReference type="GO" id="GO:0009002">
    <property type="term" value="F:serine-type D-Ala-D-Ala carboxypeptidase activity"/>
    <property type="evidence" value="ECO:0007669"/>
    <property type="project" value="UniProtKB-EC"/>
</dbReference>
<gene>
    <name evidence="19" type="ORF">AWH56_024655</name>
    <name evidence="18" type="ORF">AWH56_23500</name>
</gene>
<dbReference type="InterPro" id="IPR036116">
    <property type="entry name" value="FN3_sf"/>
</dbReference>
<dbReference type="KEGG" id="aia:AWH56_024655"/>
<feature type="region of interest" description="Disordered" evidence="14">
    <location>
        <begin position="1"/>
        <end position="23"/>
    </location>
</feature>
<dbReference type="GO" id="GO:0008658">
    <property type="term" value="F:penicillin binding"/>
    <property type="evidence" value="ECO:0007669"/>
    <property type="project" value="InterPro"/>
</dbReference>
<dbReference type="EMBL" id="LQXD01000202">
    <property type="protein sequence ID" value="OIJ04217.1"/>
    <property type="molecule type" value="Genomic_DNA"/>
</dbReference>
<feature type="domain" description="Penicillin-binding protein transpeptidase" evidence="16">
    <location>
        <begin position="345"/>
        <end position="630"/>
    </location>
</feature>
<reference evidence="19 20" key="3">
    <citation type="journal article" date="2019" name="Int. J. Syst. Evol. Microbiol.">
        <title>Anaerobacillus isosaccharinicus sp. nov., an alkaliphilic bacterium which degrades isosaccharinic acid.</title>
        <authorList>
            <person name="Bassil N.M."/>
            <person name="Lloyd J.R."/>
        </authorList>
    </citation>
    <scope>NUCLEOTIDE SEQUENCE [LARGE SCALE GENOMIC DNA]</scope>
    <source>
        <strain evidence="19 20">NB2006</strain>
    </source>
</reference>
<keyword evidence="3" id="KW-0121">Carboxypeptidase</keyword>
<dbReference type="InterPro" id="IPR012338">
    <property type="entry name" value="Beta-lactam/transpept-like"/>
</dbReference>
<dbReference type="OrthoDB" id="9766909at2"/>
<reference evidence="18 20" key="1">
    <citation type="submission" date="2016-10" db="EMBL/GenBank/DDBJ databases">
        <title>Draft genome sequences of four alkaliphilic bacteria belonging to the Anaerobacillus genus.</title>
        <authorList>
            <person name="Bassil N.M."/>
            <person name="Lloyd J.R."/>
        </authorList>
    </citation>
    <scope>NUCLEOTIDE SEQUENCE [LARGE SCALE GENOMIC DNA]</scope>
    <source>
        <strain evidence="18 20">NB2006</strain>
    </source>
</reference>
<dbReference type="PANTHER" id="PTHR32282:SF29">
    <property type="entry name" value="PENICILLIN-BINDING PROTEIN 1A"/>
    <property type="match status" value="1"/>
</dbReference>
<dbReference type="PANTHER" id="PTHR32282">
    <property type="entry name" value="BINDING PROTEIN TRANSPEPTIDASE, PUTATIVE-RELATED"/>
    <property type="match status" value="1"/>
</dbReference>
<evidence type="ECO:0000256" key="8">
    <source>
        <dbReference type="ARBA" id="ARBA00022960"/>
    </source>
</evidence>
<reference evidence="19 20" key="2">
    <citation type="journal article" date="2017" name="Genome Announc.">
        <title>Draft Genome Sequences of Four Alkaliphilic Bacteria Belonging to the Anaerobacillus Genus.</title>
        <authorList>
            <person name="Bassil N.M."/>
            <person name="Lloyd J.R."/>
        </authorList>
    </citation>
    <scope>NUCLEOTIDE SEQUENCE [LARGE SCALE GENOMIC DNA]</scope>
    <source>
        <strain evidence="19 20">NB2006</strain>
    </source>
</reference>
<reference evidence="19" key="4">
    <citation type="submission" date="2020-10" db="EMBL/GenBank/DDBJ databases">
        <authorList>
            <person name="Bassil N.M."/>
            <person name="Lloyd J.R."/>
        </authorList>
    </citation>
    <scope>NUCLEOTIDE SEQUENCE</scope>
    <source>
        <strain evidence="19">NB2006</strain>
    </source>
</reference>
<evidence type="ECO:0000256" key="9">
    <source>
        <dbReference type="ARBA" id="ARBA00022984"/>
    </source>
</evidence>
<dbReference type="AlphaFoldDB" id="A0A1S2KXA7"/>
<comment type="similarity">
    <text evidence="2">In the N-terminal section; belongs to the glycosyltransferase 51 family.</text>
</comment>
<evidence type="ECO:0000256" key="6">
    <source>
        <dbReference type="ARBA" id="ARBA00022679"/>
    </source>
</evidence>
<keyword evidence="10" id="KW-0511">Multifunctional enzyme</keyword>